<reference evidence="6 7" key="2">
    <citation type="submission" date="2025-04" db="UniProtKB">
        <authorList>
            <consortium name="RefSeq"/>
        </authorList>
    </citation>
    <scope>IDENTIFICATION</scope>
</reference>
<dbReference type="PROSITE" id="PS51375">
    <property type="entry name" value="PPR"/>
    <property type="match status" value="5"/>
</dbReference>
<evidence type="ECO:0000313" key="7">
    <source>
        <dbReference type="RefSeq" id="XP_021847841.1"/>
    </source>
</evidence>
<dbReference type="InterPro" id="IPR002885">
    <property type="entry name" value="PPR_rpt"/>
</dbReference>
<dbReference type="PANTHER" id="PTHR47447">
    <property type="entry name" value="OS03G0856100 PROTEIN"/>
    <property type="match status" value="1"/>
</dbReference>
<evidence type="ECO:0000256" key="2">
    <source>
        <dbReference type="ARBA" id="ARBA00022737"/>
    </source>
</evidence>
<keyword evidence="2" id="KW-0677">Repeat</keyword>
<organism evidence="5 6">
    <name type="scientific">Spinacia oleracea</name>
    <name type="common">Spinach</name>
    <dbReference type="NCBI Taxonomy" id="3562"/>
    <lineage>
        <taxon>Eukaryota</taxon>
        <taxon>Viridiplantae</taxon>
        <taxon>Streptophyta</taxon>
        <taxon>Embryophyta</taxon>
        <taxon>Tracheophyta</taxon>
        <taxon>Spermatophyta</taxon>
        <taxon>Magnoliopsida</taxon>
        <taxon>eudicotyledons</taxon>
        <taxon>Gunneridae</taxon>
        <taxon>Pentapetalae</taxon>
        <taxon>Caryophyllales</taxon>
        <taxon>Chenopodiaceae</taxon>
        <taxon>Chenopodioideae</taxon>
        <taxon>Anserineae</taxon>
        <taxon>Spinacia</taxon>
    </lineage>
</organism>
<dbReference type="Pfam" id="PF17177">
    <property type="entry name" value="PPR_long"/>
    <property type="match status" value="1"/>
</dbReference>
<feature type="repeat" description="PPR" evidence="3">
    <location>
        <begin position="172"/>
        <end position="206"/>
    </location>
</feature>
<dbReference type="Gene3D" id="1.25.40.10">
    <property type="entry name" value="Tetratricopeptide repeat domain"/>
    <property type="match status" value="3"/>
</dbReference>
<evidence type="ECO:0000256" key="1">
    <source>
        <dbReference type="ARBA" id="ARBA00007626"/>
    </source>
</evidence>
<dbReference type="InterPro" id="IPR033443">
    <property type="entry name" value="PROP1-like_PPR_dom"/>
</dbReference>
<dbReference type="OrthoDB" id="185373at2759"/>
<dbReference type="RefSeq" id="XP_021847841.1">
    <property type="nucleotide sequence ID" value="XM_021992149.1"/>
</dbReference>
<feature type="repeat" description="PPR" evidence="3">
    <location>
        <begin position="242"/>
        <end position="276"/>
    </location>
</feature>
<dbReference type="AlphaFoldDB" id="A0A9R0JUR3"/>
<protein>
    <submittedName>
        <fullName evidence="6 7">Pentatricopeptide repeat-containing protein At2g01390</fullName>
    </submittedName>
</protein>
<name>A0A9R0JUR3_SPIOL</name>
<feature type="repeat" description="PPR" evidence="3">
    <location>
        <begin position="496"/>
        <end position="530"/>
    </location>
</feature>
<evidence type="ECO:0000313" key="5">
    <source>
        <dbReference type="Proteomes" id="UP000813463"/>
    </source>
</evidence>
<feature type="repeat" description="PPR" evidence="3">
    <location>
        <begin position="137"/>
        <end position="171"/>
    </location>
</feature>
<gene>
    <name evidence="6 7" type="primary">LOC110787512</name>
</gene>
<feature type="domain" description="PROP1-like PPR" evidence="4">
    <location>
        <begin position="154"/>
        <end position="301"/>
    </location>
</feature>
<dbReference type="KEGG" id="soe:110787512"/>
<dbReference type="RefSeq" id="XP_021847840.1">
    <property type="nucleotide sequence ID" value="XM_021992148.1"/>
</dbReference>
<dbReference type="Proteomes" id="UP000813463">
    <property type="component" value="Chromosome 3"/>
</dbReference>
<evidence type="ECO:0000259" key="4">
    <source>
        <dbReference type="Pfam" id="PF17177"/>
    </source>
</evidence>
<dbReference type="InterPro" id="IPR011990">
    <property type="entry name" value="TPR-like_helical_dom_sf"/>
</dbReference>
<accession>A0A9R0JUR3</accession>
<sequence>MSLHYACGGALQKFKAYRPIYGKWRFWSWKIFTSNVHSLPSHKYKRPSRPPNRKVIRTDKQVDKKIGDRKVYMRDVIRQISNILRCTSWVSAQEQLQKLHIKWDSFTVSQVLKSHPPMEKAWLFFNWISKQKGFKHDQFTYTTMLDIFGEARRINSMMYVFQLMQEKGIKIDAVTYTSMLHWLSNSGDFDGAVKIWKEMKVECCHPTVVSYTAYMKVLFDNNRAEEATAIYKEMLQSGLKPTCHTYTILMQHLINSGKCKSALEVFRKMQETGVQPDKATCNILVEQCSKSGEAWTIIQILLYMKENSLVLRYPIYLQANETLKMAGETDFLLRQVNPHICIDNIESATEEEPESDMNYSIDRGLLMELLRKKNLVAIDHLFAGMVHQNKLLAPNLVSKIIEVTCTHGRIEAAILVLDRCNNLGTYVENEAFLSILGILIRTKEFSKILPIIEQMVKSDLFPEPQLASSLIYRLGQAGELDTAVKIFSLFPEELKTTTLYTALVNACFSAENPDKGIETFKTMKRRGIQGCSATYNVLIRGLESWGRFDEAKFFQKEKKNLQRKDDVLEETLLVDEKFCDVLFAGYMVP</sequence>
<feature type="repeat" description="PPR" evidence="3">
    <location>
        <begin position="207"/>
        <end position="241"/>
    </location>
</feature>
<dbReference type="GeneID" id="110787512"/>
<comment type="similarity">
    <text evidence="1">Belongs to the PPR family. P subfamily.</text>
</comment>
<dbReference type="GO" id="GO:0003729">
    <property type="term" value="F:mRNA binding"/>
    <property type="evidence" value="ECO:0000318"/>
    <property type="project" value="GO_Central"/>
</dbReference>
<dbReference type="Pfam" id="PF13041">
    <property type="entry name" value="PPR_2"/>
    <property type="match status" value="1"/>
</dbReference>
<keyword evidence="5" id="KW-1185">Reference proteome</keyword>
<dbReference type="PANTHER" id="PTHR47447:SF27">
    <property type="entry name" value="PENTACOTRIPEPTIDE-REPEAT REGION OF PRORP DOMAIN-CONTAINING PROTEIN"/>
    <property type="match status" value="1"/>
</dbReference>
<reference evidence="5" key="1">
    <citation type="journal article" date="2021" name="Nat. Commun.">
        <title>Genomic analyses provide insights into spinach domestication and the genetic basis of agronomic traits.</title>
        <authorList>
            <person name="Cai X."/>
            <person name="Sun X."/>
            <person name="Xu C."/>
            <person name="Sun H."/>
            <person name="Wang X."/>
            <person name="Ge C."/>
            <person name="Zhang Z."/>
            <person name="Wang Q."/>
            <person name="Fei Z."/>
            <person name="Jiao C."/>
            <person name="Wang Q."/>
        </authorList>
    </citation>
    <scope>NUCLEOTIDE SEQUENCE [LARGE SCALE GENOMIC DNA]</scope>
    <source>
        <strain evidence="5">cv. Varoflay</strain>
    </source>
</reference>
<proteinExistence type="inferred from homology"/>
<dbReference type="NCBIfam" id="TIGR00756">
    <property type="entry name" value="PPR"/>
    <property type="match status" value="5"/>
</dbReference>
<evidence type="ECO:0000313" key="6">
    <source>
        <dbReference type="RefSeq" id="XP_021847840.1"/>
    </source>
</evidence>
<evidence type="ECO:0000256" key="3">
    <source>
        <dbReference type="PROSITE-ProRule" id="PRU00708"/>
    </source>
</evidence>